<dbReference type="Gene3D" id="3.40.50.720">
    <property type="entry name" value="NAD(P)-binding Rossmann-like Domain"/>
    <property type="match status" value="1"/>
</dbReference>
<dbReference type="Pfam" id="PF03446">
    <property type="entry name" value="NAD_binding_2"/>
    <property type="match status" value="1"/>
</dbReference>
<dbReference type="InterPro" id="IPR006115">
    <property type="entry name" value="6PGDH_NADP-bd"/>
</dbReference>
<feature type="domain" description="6-phosphogluconate dehydrogenase NADP-binding" evidence="2">
    <location>
        <begin position="20"/>
        <end position="164"/>
    </location>
</feature>
<dbReference type="InterPro" id="IPR015815">
    <property type="entry name" value="HIBADH-related"/>
</dbReference>
<sequence>MSELMQPAAGHSPADGKVHVAVLGLGRMGTAIANKLAGFGFEVTRWNRNGSLNSDSKARLAAALQGASVVVLSLFDGKACIEVSELAQPHLEAGALVLNTSTIAPSEAKLLDALFTANKVFYVQAPVMGSVPAIDNGVATVILGGAPTAIDRARPVIDTFSQAVLEFESAEAAAGAKLLSNHALADALLAIRQALLVSGQLGLPIDRALDVLELGPLSPMVKGKRARIEGQIEFSSADATLAGLIKDLELAAEVSPAAAEANFKLADLVRKLKIDPNADIADLPRSAIP</sequence>
<dbReference type="PANTHER" id="PTHR43580:SF2">
    <property type="entry name" value="CYTOKINE-LIKE NUCLEAR FACTOR N-PAC"/>
    <property type="match status" value="1"/>
</dbReference>
<keyword evidence="1" id="KW-0560">Oxidoreductase</keyword>
<dbReference type="InterPro" id="IPR051265">
    <property type="entry name" value="HIBADH-related_NP60_sf"/>
</dbReference>
<reference evidence="3" key="1">
    <citation type="submission" date="2020-05" db="EMBL/GenBank/DDBJ databases">
        <authorList>
            <person name="Chiriac C."/>
            <person name="Salcher M."/>
            <person name="Ghai R."/>
            <person name="Kavagutti S V."/>
        </authorList>
    </citation>
    <scope>NUCLEOTIDE SEQUENCE</scope>
</reference>
<dbReference type="EMBL" id="CAFABK010000103">
    <property type="protein sequence ID" value="CAB4834764.1"/>
    <property type="molecule type" value="Genomic_DNA"/>
</dbReference>
<evidence type="ECO:0000256" key="1">
    <source>
        <dbReference type="ARBA" id="ARBA00023002"/>
    </source>
</evidence>
<evidence type="ECO:0000259" key="2">
    <source>
        <dbReference type="Pfam" id="PF03446"/>
    </source>
</evidence>
<evidence type="ECO:0000313" key="3">
    <source>
        <dbReference type="EMBL" id="CAB4834764.1"/>
    </source>
</evidence>
<gene>
    <name evidence="3" type="ORF">UFOPK3204_01584</name>
</gene>
<dbReference type="GO" id="GO:0050661">
    <property type="term" value="F:NADP binding"/>
    <property type="evidence" value="ECO:0007669"/>
    <property type="project" value="InterPro"/>
</dbReference>
<dbReference type="Gene3D" id="1.10.1040.10">
    <property type="entry name" value="N-(1-d-carboxylethyl)-l-norvaline Dehydrogenase, domain 2"/>
    <property type="match status" value="1"/>
</dbReference>
<dbReference type="PANTHER" id="PTHR43580">
    <property type="entry name" value="OXIDOREDUCTASE GLYR1-RELATED"/>
    <property type="match status" value="1"/>
</dbReference>
<protein>
    <submittedName>
        <fullName evidence="3">Unannotated protein</fullName>
    </submittedName>
</protein>
<dbReference type="InterPro" id="IPR013328">
    <property type="entry name" value="6PGD_dom2"/>
</dbReference>
<organism evidence="3">
    <name type="scientific">freshwater metagenome</name>
    <dbReference type="NCBI Taxonomy" id="449393"/>
    <lineage>
        <taxon>unclassified sequences</taxon>
        <taxon>metagenomes</taxon>
        <taxon>ecological metagenomes</taxon>
    </lineage>
</organism>
<dbReference type="GO" id="GO:0016491">
    <property type="term" value="F:oxidoreductase activity"/>
    <property type="evidence" value="ECO:0007669"/>
    <property type="project" value="UniProtKB-KW"/>
</dbReference>
<name>A0A6J7APG6_9ZZZZ</name>
<accession>A0A6J7APG6</accession>
<dbReference type="SUPFAM" id="SSF51735">
    <property type="entry name" value="NAD(P)-binding Rossmann-fold domains"/>
    <property type="match status" value="1"/>
</dbReference>
<dbReference type="AlphaFoldDB" id="A0A6J7APG6"/>
<dbReference type="InterPro" id="IPR036291">
    <property type="entry name" value="NAD(P)-bd_dom_sf"/>
</dbReference>
<proteinExistence type="predicted"/>
<dbReference type="PIRSF" id="PIRSF000103">
    <property type="entry name" value="HIBADH"/>
    <property type="match status" value="1"/>
</dbReference>